<evidence type="ECO:0000313" key="4">
    <source>
        <dbReference type="EMBL" id="VAW42738.1"/>
    </source>
</evidence>
<keyword evidence="3" id="KW-0812">Transmembrane</keyword>
<keyword evidence="1" id="KW-0175">Coiled coil</keyword>
<feature type="compositionally biased region" description="Low complexity" evidence="2">
    <location>
        <begin position="409"/>
        <end position="457"/>
    </location>
</feature>
<feature type="compositionally biased region" description="Low complexity" evidence="2">
    <location>
        <begin position="388"/>
        <end position="399"/>
    </location>
</feature>
<evidence type="ECO:0000256" key="1">
    <source>
        <dbReference type="SAM" id="Coils"/>
    </source>
</evidence>
<gene>
    <name evidence="4" type="ORF">MNBD_CHLOROFLEXI01-166</name>
</gene>
<name>A0A3B0VGL4_9ZZZZ</name>
<evidence type="ECO:0000256" key="3">
    <source>
        <dbReference type="SAM" id="Phobius"/>
    </source>
</evidence>
<keyword evidence="3" id="KW-0472">Membrane</keyword>
<feature type="region of interest" description="Disordered" evidence="2">
    <location>
        <begin position="388"/>
        <end position="457"/>
    </location>
</feature>
<accession>A0A3B0VGL4</accession>
<proteinExistence type="predicted"/>
<feature type="coiled-coil region" evidence="1">
    <location>
        <begin position="26"/>
        <end position="70"/>
    </location>
</feature>
<sequence length="541" mass="59705">MTDSKSDPFPNRAEEDLLRSVQSILVSKERERIQELEAEVDRLLKAEEQLDVLKEHVEHLEAKLYRVERANIDQLLDIQTSVSILNYKNFGRSESLLDRLGPVFSRLIGKRIKEDKEEMAEAFSPIMGEAIRNQIRNSRQDMVDAIYPIIGASVQKSVAESLKELQRNIDARLRQTSRGWGRAFFARIRGVSSSELALRDSLPFSLDQLFLIQQESGLLLAHYPVEEGQLSSGLIGGMLTAIRSFARDSFGHGKGETELDEIQYGDERIIISGGRYCYLAAVIQGTEPEGFHAILREFVSELNLENEAALRHYDGDPSILPHMEGQLAALFESVVSDQPEMKPMSRWQLALLFFMGLGGIAFLGLSCFYLQFTLALYPIAFPSPTATVTPSATATQVPDTPTPTPTTTPTPTATFTTTPSPTATTTPSHTPTSSPTFTPTTTPSLTPTPTVTLTPSATPTPISALMAGNVYVSTEPGQISSLTTVAFIGTAVKITAVFADWVQIEWIDEAGLQQGWVLLQWIDLRQEVPTYLITPTTTRVP</sequence>
<evidence type="ECO:0008006" key="5">
    <source>
        <dbReference type="Google" id="ProtNLM"/>
    </source>
</evidence>
<reference evidence="4" key="1">
    <citation type="submission" date="2018-06" db="EMBL/GenBank/DDBJ databases">
        <authorList>
            <person name="Zhirakovskaya E."/>
        </authorList>
    </citation>
    <scope>NUCLEOTIDE SEQUENCE</scope>
</reference>
<dbReference type="AlphaFoldDB" id="A0A3B0VGL4"/>
<keyword evidence="3" id="KW-1133">Transmembrane helix</keyword>
<dbReference type="EMBL" id="UOEU01000946">
    <property type="protein sequence ID" value="VAW42738.1"/>
    <property type="molecule type" value="Genomic_DNA"/>
</dbReference>
<feature type="transmembrane region" description="Helical" evidence="3">
    <location>
        <begin position="349"/>
        <end position="372"/>
    </location>
</feature>
<organism evidence="4">
    <name type="scientific">hydrothermal vent metagenome</name>
    <dbReference type="NCBI Taxonomy" id="652676"/>
    <lineage>
        <taxon>unclassified sequences</taxon>
        <taxon>metagenomes</taxon>
        <taxon>ecological metagenomes</taxon>
    </lineage>
</organism>
<protein>
    <recommendedName>
        <fullName evidence="5">SH3b domain-containing protein</fullName>
    </recommendedName>
</protein>
<dbReference type="CDD" id="cd14686">
    <property type="entry name" value="bZIP"/>
    <property type="match status" value="1"/>
</dbReference>
<evidence type="ECO:0000256" key="2">
    <source>
        <dbReference type="SAM" id="MobiDB-lite"/>
    </source>
</evidence>